<dbReference type="EMBL" id="GGEC01064085">
    <property type="protein sequence ID" value="MBX44569.1"/>
    <property type="molecule type" value="Transcribed_RNA"/>
</dbReference>
<name>A0A2P2NQ01_RHIMU</name>
<reference evidence="1" key="1">
    <citation type="submission" date="2018-02" db="EMBL/GenBank/DDBJ databases">
        <title>Rhizophora mucronata_Transcriptome.</title>
        <authorList>
            <person name="Meera S.P."/>
            <person name="Sreeshan A."/>
            <person name="Augustine A."/>
        </authorList>
    </citation>
    <scope>NUCLEOTIDE SEQUENCE</scope>
    <source>
        <tissue evidence="1">Leaf</tissue>
    </source>
</reference>
<accession>A0A2P2NQ01</accession>
<evidence type="ECO:0000313" key="1">
    <source>
        <dbReference type="EMBL" id="MBX44569.1"/>
    </source>
</evidence>
<organism evidence="1">
    <name type="scientific">Rhizophora mucronata</name>
    <name type="common">Asiatic mangrove</name>
    <dbReference type="NCBI Taxonomy" id="61149"/>
    <lineage>
        <taxon>Eukaryota</taxon>
        <taxon>Viridiplantae</taxon>
        <taxon>Streptophyta</taxon>
        <taxon>Embryophyta</taxon>
        <taxon>Tracheophyta</taxon>
        <taxon>Spermatophyta</taxon>
        <taxon>Magnoliopsida</taxon>
        <taxon>eudicotyledons</taxon>
        <taxon>Gunneridae</taxon>
        <taxon>Pentapetalae</taxon>
        <taxon>rosids</taxon>
        <taxon>fabids</taxon>
        <taxon>Malpighiales</taxon>
        <taxon>Rhizophoraceae</taxon>
        <taxon>Rhizophora</taxon>
    </lineage>
</organism>
<dbReference type="AlphaFoldDB" id="A0A2P2NQ01"/>
<protein>
    <submittedName>
        <fullName evidence="1">Uncharacterized protein</fullName>
    </submittedName>
</protein>
<proteinExistence type="predicted"/>
<sequence>MAYVRQDQVQPLILQSMIKLMSAELFKFQEQFLCHKKDSTKTALNPTVNVQTNRTRNYKQFGILHHKRLFHRTYLI</sequence>